<keyword evidence="2" id="KW-1185">Reference proteome</keyword>
<gene>
    <name evidence="1" type="ORF">ESZ48_19130</name>
</gene>
<proteinExistence type="predicted"/>
<evidence type="ECO:0000313" key="1">
    <source>
        <dbReference type="EMBL" id="RXJ43718.1"/>
    </source>
</evidence>
<organism evidence="1 2">
    <name type="scientific">Gelidibacter gilvus</name>
    <dbReference type="NCBI Taxonomy" id="59602"/>
    <lineage>
        <taxon>Bacteria</taxon>
        <taxon>Pseudomonadati</taxon>
        <taxon>Bacteroidota</taxon>
        <taxon>Flavobacteriia</taxon>
        <taxon>Flavobacteriales</taxon>
        <taxon>Flavobacteriaceae</taxon>
        <taxon>Gelidibacter</taxon>
    </lineage>
</organism>
<feature type="non-terminal residue" evidence="1">
    <location>
        <position position="166"/>
    </location>
</feature>
<dbReference type="Pfam" id="PF09357">
    <property type="entry name" value="RteC"/>
    <property type="match status" value="1"/>
</dbReference>
<dbReference type="RefSeq" id="WP_190246318.1">
    <property type="nucleotide sequence ID" value="NZ_SDDZ01000031.1"/>
</dbReference>
<dbReference type="EMBL" id="SDDZ01000031">
    <property type="protein sequence ID" value="RXJ43718.1"/>
    <property type="molecule type" value="Genomic_DNA"/>
</dbReference>
<accession>A0A4Q0X9K7</accession>
<evidence type="ECO:0000313" key="2">
    <source>
        <dbReference type="Proteomes" id="UP000289792"/>
    </source>
</evidence>
<sequence>MESINLVLKEYKLQVRIIENSDLTKIRNLKEGINLSGQTILDFRLIIRAGNGFSAQEDEIHFFKNIKPFILGRLQFFGELQKFELKWPKADVKTQKKYIRAALKKIDQHKNDNINFWRYVKNKQSQQDSLYFLRSTRQIGINCDMSHYIVDPEFSTSYDNLMAHFV</sequence>
<dbReference type="AlphaFoldDB" id="A0A4Q0X9K7"/>
<dbReference type="Proteomes" id="UP000289792">
    <property type="component" value="Unassembled WGS sequence"/>
</dbReference>
<protein>
    <submittedName>
        <fullName evidence="1">Uncharacterized protein</fullName>
    </submittedName>
</protein>
<name>A0A4Q0X9K7_9FLAO</name>
<dbReference type="InterPro" id="IPR018534">
    <property type="entry name" value="Tet_reg_excision_RteC"/>
</dbReference>
<comment type="caution">
    <text evidence="1">The sequence shown here is derived from an EMBL/GenBank/DDBJ whole genome shotgun (WGS) entry which is preliminary data.</text>
</comment>
<reference evidence="1 2" key="1">
    <citation type="submission" date="2019-01" db="EMBL/GenBank/DDBJ databases">
        <title>Genome sequence of the Antarctic species Gelidibacter gilvus ACAM 158(T).</title>
        <authorList>
            <person name="Bowman J.P."/>
        </authorList>
    </citation>
    <scope>NUCLEOTIDE SEQUENCE [LARGE SCALE GENOMIC DNA]</scope>
    <source>
        <strain evidence="1 2">IC158</strain>
    </source>
</reference>